<gene>
    <name evidence="2" type="ORF">J2S08_004454</name>
</gene>
<evidence type="ECO:0000256" key="1">
    <source>
        <dbReference type="SAM" id="Phobius"/>
    </source>
</evidence>
<evidence type="ECO:0000313" key="2">
    <source>
        <dbReference type="EMBL" id="MDQ0178547.1"/>
    </source>
</evidence>
<feature type="transmembrane region" description="Helical" evidence="1">
    <location>
        <begin position="147"/>
        <end position="165"/>
    </location>
</feature>
<feature type="transmembrane region" description="Helical" evidence="1">
    <location>
        <begin position="110"/>
        <end position="135"/>
    </location>
</feature>
<keyword evidence="3" id="KW-1185">Reference proteome</keyword>
<dbReference type="EMBL" id="JAUSTT010000050">
    <property type="protein sequence ID" value="MDQ0178547.1"/>
    <property type="molecule type" value="Genomic_DNA"/>
</dbReference>
<feature type="transmembrane region" description="Helical" evidence="1">
    <location>
        <begin position="81"/>
        <end position="104"/>
    </location>
</feature>
<proteinExistence type="predicted"/>
<sequence length="189" mass="21352">MNKNKFLKLLKNNLKYMSEKEKKDIVEEYYMHFVDGGNENKSEEEISKELGKPEEIAKELNAVYAINKVEENKSIKSMSTALLTIMGLSIANCIIIIVSLFVLLLCTPFILAYIIAVPAMILSPVILIVMGFVYGFNIIGVEEIYQVVKGVILGSLLAILGYYIGKSFVRLFVKILKWNISIYKGEELI</sequence>
<keyword evidence="1" id="KW-1133">Transmembrane helix</keyword>
<name>A0ABT9X0D5_9BACI</name>
<organism evidence="2 3">
    <name type="scientific">Bacillus chungangensis</name>
    <dbReference type="NCBI Taxonomy" id="587633"/>
    <lineage>
        <taxon>Bacteria</taxon>
        <taxon>Bacillati</taxon>
        <taxon>Bacillota</taxon>
        <taxon>Bacilli</taxon>
        <taxon>Bacillales</taxon>
        <taxon>Bacillaceae</taxon>
        <taxon>Bacillus</taxon>
    </lineage>
</organism>
<comment type="caution">
    <text evidence="2">The sequence shown here is derived from an EMBL/GenBank/DDBJ whole genome shotgun (WGS) entry which is preliminary data.</text>
</comment>
<keyword evidence="1" id="KW-0812">Transmembrane</keyword>
<reference evidence="2 3" key="1">
    <citation type="submission" date="2023-07" db="EMBL/GenBank/DDBJ databases">
        <title>Genomic Encyclopedia of Type Strains, Phase IV (KMG-IV): sequencing the most valuable type-strain genomes for metagenomic binning, comparative biology and taxonomic classification.</title>
        <authorList>
            <person name="Goeker M."/>
        </authorList>
    </citation>
    <scope>NUCLEOTIDE SEQUENCE [LARGE SCALE GENOMIC DNA]</scope>
    <source>
        <strain evidence="2 3">DSM 23837</strain>
    </source>
</reference>
<protein>
    <submittedName>
        <fullName evidence="2">Membrane protein</fullName>
    </submittedName>
</protein>
<evidence type="ECO:0000313" key="3">
    <source>
        <dbReference type="Proteomes" id="UP001223586"/>
    </source>
</evidence>
<keyword evidence="1" id="KW-0472">Membrane</keyword>
<dbReference type="Pfam" id="PF22564">
    <property type="entry name" value="HAAS"/>
    <property type="match status" value="1"/>
</dbReference>
<accession>A0ABT9X0D5</accession>
<dbReference type="Proteomes" id="UP001223586">
    <property type="component" value="Unassembled WGS sequence"/>
</dbReference>